<name>A0A5B7GV55_PORTR</name>
<reference evidence="2 3" key="1">
    <citation type="submission" date="2019-05" db="EMBL/GenBank/DDBJ databases">
        <title>Another draft genome of Portunus trituberculatus and its Hox gene families provides insights of decapod evolution.</title>
        <authorList>
            <person name="Jeong J.-H."/>
            <person name="Song I."/>
            <person name="Kim S."/>
            <person name="Choi T."/>
            <person name="Kim D."/>
            <person name="Ryu S."/>
            <person name="Kim W."/>
        </authorList>
    </citation>
    <scope>NUCLEOTIDE SEQUENCE [LARGE SCALE GENOMIC DNA]</scope>
    <source>
        <tissue evidence="2">Muscle</tissue>
    </source>
</reference>
<organism evidence="2 3">
    <name type="scientific">Portunus trituberculatus</name>
    <name type="common">Swimming crab</name>
    <name type="synonym">Neptunus trituberculatus</name>
    <dbReference type="NCBI Taxonomy" id="210409"/>
    <lineage>
        <taxon>Eukaryota</taxon>
        <taxon>Metazoa</taxon>
        <taxon>Ecdysozoa</taxon>
        <taxon>Arthropoda</taxon>
        <taxon>Crustacea</taxon>
        <taxon>Multicrustacea</taxon>
        <taxon>Malacostraca</taxon>
        <taxon>Eumalacostraca</taxon>
        <taxon>Eucarida</taxon>
        <taxon>Decapoda</taxon>
        <taxon>Pleocyemata</taxon>
        <taxon>Brachyura</taxon>
        <taxon>Eubrachyura</taxon>
        <taxon>Portunoidea</taxon>
        <taxon>Portunidae</taxon>
        <taxon>Portuninae</taxon>
        <taxon>Portunus</taxon>
    </lineage>
</organism>
<feature type="region of interest" description="Disordered" evidence="1">
    <location>
        <begin position="60"/>
        <end position="83"/>
    </location>
</feature>
<comment type="caution">
    <text evidence="2">The sequence shown here is derived from an EMBL/GenBank/DDBJ whole genome shotgun (WGS) entry which is preliminary data.</text>
</comment>
<keyword evidence="3" id="KW-1185">Reference proteome</keyword>
<feature type="compositionally biased region" description="Low complexity" evidence="1">
    <location>
        <begin position="74"/>
        <end position="83"/>
    </location>
</feature>
<evidence type="ECO:0000256" key="1">
    <source>
        <dbReference type="SAM" id="MobiDB-lite"/>
    </source>
</evidence>
<protein>
    <submittedName>
        <fullName evidence="2">Uncharacterized protein</fullName>
    </submittedName>
</protein>
<dbReference type="AlphaFoldDB" id="A0A5B7GV55"/>
<gene>
    <name evidence="2" type="ORF">E2C01_055491</name>
</gene>
<dbReference type="EMBL" id="VSRR010018525">
    <property type="protein sequence ID" value="MPC61419.1"/>
    <property type="molecule type" value="Genomic_DNA"/>
</dbReference>
<proteinExistence type="predicted"/>
<evidence type="ECO:0000313" key="3">
    <source>
        <dbReference type="Proteomes" id="UP000324222"/>
    </source>
</evidence>
<accession>A0A5B7GV55</accession>
<feature type="compositionally biased region" description="Polar residues" evidence="1">
    <location>
        <begin position="1"/>
        <end position="20"/>
    </location>
</feature>
<evidence type="ECO:0000313" key="2">
    <source>
        <dbReference type="EMBL" id="MPC61419.1"/>
    </source>
</evidence>
<sequence length="83" mass="8892">MNTDLNGSVTAAGASLSSQQRHARHGEHRGTEPLMHQDSLLHLVLHRCAVFKSSIKSEGCDRAGGRRVGGGRLRGTIGKPSMF</sequence>
<feature type="region of interest" description="Disordered" evidence="1">
    <location>
        <begin position="1"/>
        <end position="34"/>
    </location>
</feature>
<dbReference type="Proteomes" id="UP000324222">
    <property type="component" value="Unassembled WGS sequence"/>
</dbReference>